<organism evidence="1 2">
    <name type="scientific">Sphingomonas gei</name>
    <dbReference type="NCBI Taxonomy" id="1395960"/>
    <lineage>
        <taxon>Bacteria</taxon>
        <taxon>Pseudomonadati</taxon>
        <taxon>Pseudomonadota</taxon>
        <taxon>Alphaproteobacteria</taxon>
        <taxon>Sphingomonadales</taxon>
        <taxon>Sphingomonadaceae</taxon>
        <taxon>Sphingomonas</taxon>
    </lineage>
</organism>
<name>A0A4V3QZZ4_9SPHN</name>
<dbReference type="AlphaFoldDB" id="A0A4V3QZZ4"/>
<protein>
    <submittedName>
        <fullName evidence="1">Uncharacterized protein</fullName>
    </submittedName>
</protein>
<sequence length="245" mass="26496">MIKLAAQDTGAPQTVFDSALVSQERLMEGVLEQLGDTVDSDDTADILLAEAVRRYVTNDRSPPGGQDQLQQFNFHQIAGELGIEAKEAELDQIITTLVGREVLLERIHAIEDIIPSEGSLFLSSQGIDRGLALLDKFVPRVRQARSSGQVEAIRADSSSWTGLSRVRVTHRNAKVISRLIDAALGELATDGNSATAQARTFLLAARDLTDAPDPPSDIIWDLIQRAGAVVGLLDIFLRIFSAAAN</sequence>
<evidence type="ECO:0000313" key="1">
    <source>
        <dbReference type="EMBL" id="TGX56112.1"/>
    </source>
</evidence>
<dbReference type="Proteomes" id="UP000306147">
    <property type="component" value="Unassembled WGS sequence"/>
</dbReference>
<proteinExistence type="predicted"/>
<accession>A0A4V3QZZ4</accession>
<reference evidence="1 2" key="1">
    <citation type="submission" date="2019-04" db="EMBL/GenBank/DDBJ databases">
        <title>Sphingomonas psychrotolerans sp. nov., isolated from soil in the Tianshan Mountains, Xinjiang, China.</title>
        <authorList>
            <person name="Luo Y."/>
            <person name="Sheng H."/>
        </authorList>
    </citation>
    <scope>NUCLEOTIDE SEQUENCE [LARGE SCALE GENOMIC DNA]</scope>
    <source>
        <strain evidence="1 2">ZFGT-11</strain>
    </source>
</reference>
<dbReference type="EMBL" id="SRXT01000001">
    <property type="protein sequence ID" value="TGX56112.1"/>
    <property type="molecule type" value="Genomic_DNA"/>
</dbReference>
<dbReference type="OrthoDB" id="7597322at2"/>
<keyword evidence="2" id="KW-1185">Reference proteome</keyword>
<gene>
    <name evidence="1" type="ORF">E5A73_03145</name>
</gene>
<comment type="caution">
    <text evidence="1">The sequence shown here is derived from an EMBL/GenBank/DDBJ whole genome shotgun (WGS) entry which is preliminary data.</text>
</comment>
<dbReference type="RefSeq" id="WP_135962312.1">
    <property type="nucleotide sequence ID" value="NZ_SRXT01000001.1"/>
</dbReference>
<evidence type="ECO:0000313" key="2">
    <source>
        <dbReference type="Proteomes" id="UP000306147"/>
    </source>
</evidence>